<dbReference type="GO" id="GO:0003700">
    <property type="term" value="F:DNA-binding transcription factor activity"/>
    <property type="evidence" value="ECO:0007669"/>
    <property type="project" value="TreeGrafter"/>
</dbReference>
<keyword evidence="8" id="KW-1185">Reference proteome</keyword>
<evidence type="ECO:0000259" key="6">
    <source>
        <dbReference type="PROSITE" id="PS50977"/>
    </source>
</evidence>
<keyword evidence="1" id="KW-0805">Transcription regulation</keyword>
<feature type="DNA-binding region" description="H-T-H motif" evidence="4">
    <location>
        <begin position="45"/>
        <end position="64"/>
    </location>
</feature>
<evidence type="ECO:0000256" key="5">
    <source>
        <dbReference type="SAM" id="MobiDB-lite"/>
    </source>
</evidence>
<feature type="region of interest" description="Disordered" evidence="5">
    <location>
        <begin position="1"/>
        <end position="22"/>
    </location>
</feature>
<dbReference type="Pfam" id="PF00440">
    <property type="entry name" value="TetR_N"/>
    <property type="match status" value="1"/>
</dbReference>
<keyword evidence="3" id="KW-0804">Transcription</keyword>
<name>A0AAD1HJ67_9MYCO</name>
<dbReference type="GO" id="GO:0000976">
    <property type="term" value="F:transcription cis-regulatory region binding"/>
    <property type="evidence" value="ECO:0007669"/>
    <property type="project" value="TreeGrafter"/>
</dbReference>
<protein>
    <submittedName>
        <fullName evidence="7">TetR family transcriptional regulator</fullName>
    </submittedName>
</protein>
<dbReference type="SUPFAM" id="SSF46689">
    <property type="entry name" value="Homeodomain-like"/>
    <property type="match status" value="1"/>
</dbReference>
<reference evidence="7 8" key="1">
    <citation type="journal article" date="2019" name="Emerg. Microbes Infect.">
        <title>Comprehensive subspecies identification of 175 nontuberculous mycobacteria species based on 7547 genomic profiles.</title>
        <authorList>
            <person name="Matsumoto Y."/>
            <person name="Kinjo T."/>
            <person name="Motooka D."/>
            <person name="Nabeya D."/>
            <person name="Jung N."/>
            <person name="Uechi K."/>
            <person name="Horii T."/>
            <person name="Iida T."/>
            <person name="Fujita J."/>
            <person name="Nakamura S."/>
        </authorList>
    </citation>
    <scope>NUCLEOTIDE SEQUENCE [LARGE SCALE GENOMIC DNA]</scope>
    <source>
        <strain evidence="7 8">JCM 6376</strain>
    </source>
</reference>
<dbReference type="InterPro" id="IPR050109">
    <property type="entry name" value="HTH-type_TetR-like_transc_reg"/>
</dbReference>
<dbReference type="SUPFAM" id="SSF48498">
    <property type="entry name" value="Tetracyclin repressor-like, C-terminal domain"/>
    <property type="match status" value="1"/>
</dbReference>
<dbReference type="PROSITE" id="PS50977">
    <property type="entry name" value="HTH_TETR_2"/>
    <property type="match status" value="1"/>
</dbReference>
<evidence type="ECO:0000256" key="4">
    <source>
        <dbReference type="PROSITE-ProRule" id="PRU00335"/>
    </source>
</evidence>
<dbReference type="RefSeq" id="WP_115318943.1">
    <property type="nucleotide sequence ID" value="NZ_AP022561.1"/>
</dbReference>
<evidence type="ECO:0000256" key="3">
    <source>
        <dbReference type="ARBA" id="ARBA00023163"/>
    </source>
</evidence>
<feature type="domain" description="HTH tetR-type" evidence="6">
    <location>
        <begin position="22"/>
        <end position="82"/>
    </location>
</feature>
<dbReference type="KEGG" id="maic:MAIC_00140"/>
<proteinExistence type="predicted"/>
<dbReference type="PANTHER" id="PTHR30055">
    <property type="entry name" value="HTH-TYPE TRANSCRIPTIONAL REGULATOR RUTR"/>
    <property type="match status" value="1"/>
</dbReference>
<evidence type="ECO:0000256" key="2">
    <source>
        <dbReference type="ARBA" id="ARBA00023125"/>
    </source>
</evidence>
<dbReference type="InterPro" id="IPR036271">
    <property type="entry name" value="Tet_transcr_reg_TetR-rel_C_sf"/>
</dbReference>
<gene>
    <name evidence="7" type="ORF">MAIC_00140</name>
</gene>
<sequence>MRTDPPDDDKGPSRSPGRPRDEKIDAAIIRATRELLLETGYPALSLSAIAARAGTTTAAIYRRWSGKAQLVHEAILPAEIMAMPSASGDVVEDIRALVEATRTMFDRPEVRIALPALIADTVADPEVHSKMISRFASSLTSFRTRIDQQYSPSPGDGDLPLLAEVVVGSAIFRIIIRHDAPLDAAWVDDVTNLISSGWPSVADGSSTAD</sequence>
<evidence type="ECO:0000313" key="8">
    <source>
        <dbReference type="Proteomes" id="UP000467327"/>
    </source>
</evidence>
<dbReference type="PANTHER" id="PTHR30055:SF230">
    <property type="entry name" value="TRANSCRIPTIONAL REGULATORY PROTEIN (PROBABLY TETR-FAMILY)-RELATED"/>
    <property type="match status" value="1"/>
</dbReference>
<dbReference type="InterPro" id="IPR011075">
    <property type="entry name" value="TetR_C"/>
</dbReference>
<dbReference type="AlphaFoldDB" id="A0AAD1HJ67"/>
<dbReference type="Pfam" id="PF16859">
    <property type="entry name" value="TetR_C_11"/>
    <property type="match status" value="1"/>
</dbReference>
<evidence type="ECO:0000313" key="7">
    <source>
        <dbReference type="EMBL" id="BBX05211.1"/>
    </source>
</evidence>
<dbReference type="Proteomes" id="UP000467327">
    <property type="component" value="Chromosome"/>
</dbReference>
<dbReference type="Gene3D" id="1.10.357.10">
    <property type="entry name" value="Tetracycline Repressor, domain 2"/>
    <property type="match status" value="1"/>
</dbReference>
<dbReference type="InterPro" id="IPR001647">
    <property type="entry name" value="HTH_TetR"/>
</dbReference>
<keyword evidence="2 4" id="KW-0238">DNA-binding</keyword>
<dbReference type="PRINTS" id="PR00455">
    <property type="entry name" value="HTHTETR"/>
</dbReference>
<dbReference type="InterPro" id="IPR009057">
    <property type="entry name" value="Homeodomain-like_sf"/>
</dbReference>
<dbReference type="EMBL" id="AP022561">
    <property type="protein sequence ID" value="BBX05211.1"/>
    <property type="molecule type" value="Genomic_DNA"/>
</dbReference>
<accession>A0AAD1HJ67</accession>
<organism evidence="7 8">
    <name type="scientific">Mycolicibacterium aichiense</name>
    <dbReference type="NCBI Taxonomy" id="1799"/>
    <lineage>
        <taxon>Bacteria</taxon>
        <taxon>Bacillati</taxon>
        <taxon>Actinomycetota</taxon>
        <taxon>Actinomycetes</taxon>
        <taxon>Mycobacteriales</taxon>
        <taxon>Mycobacteriaceae</taxon>
        <taxon>Mycolicibacterium</taxon>
    </lineage>
</organism>
<evidence type="ECO:0000256" key="1">
    <source>
        <dbReference type="ARBA" id="ARBA00023015"/>
    </source>
</evidence>